<dbReference type="GeneID" id="25267553"/>
<evidence type="ECO:0000256" key="2">
    <source>
        <dbReference type="PROSITE-ProRule" id="PRU00192"/>
    </source>
</evidence>
<dbReference type="STRING" id="1037660.A0A066WCD2"/>
<dbReference type="InterPro" id="IPR024982">
    <property type="entry name" value="Rax2-like_C"/>
</dbReference>
<gene>
    <name evidence="6" type="ORF">K437DRAFT_49924</name>
</gene>
<evidence type="ECO:0000313" key="7">
    <source>
        <dbReference type="Proteomes" id="UP000027361"/>
    </source>
</evidence>
<evidence type="ECO:0000259" key="5">
    <source>
        <dbReference type="PROSITE" id="PS50002"/>
    </source>
</evidence>
<dbReference type="RefSeq" id="XP_013244709.1">
    <property type="nucleotide sequence ID" value="XM_013389255.1"/>
</dbReference>
<evidence type="ECO:0000256" key="1">
    <source>
        <dbReference type="ARBA" id="ARBA00022443"/>
    </source>
</evidence>
<dbReference type="PANTHER" id="PTHR31778">
    <property type="entry name" value="BUD SITE SELECTION PROTEIN RAX2"/>
    <property type="match status" value="1"/>
</dbReference>
<reference evidence="6 7" key="1">
    <citation type="submission" date="2014-05" db="EMBL/GenBank/DDBJ databases">
        <title>Draft genome sequence of a rare smut relative, Tilletiaria anomala UBC 951.</title>
        <authorList>
            <consortium name="DOE Joint Genome Institute"/>
            <person name="Toome M."/>
            <person name="Kuo A."/>
            <person name="Henrissat B."/>
            <person name="Lipzen A."/>
            <person name="Tritt A."/>
            <person name="Yoshinaga Y."/>
            <person name="Zane M."/>
            <person name="Barry K."/>
            <person name="Grigoriev I.V."/>
            <person name="Spatafora J.W."/>
            <person name="Aimea M.C."/>
        </authorList>
    </citation>
    <scope>NUCLEOTIDE SEQUENCE [LARGE SCALE GENOMIC DNA]</scope>
    <source>
        <strain evidence="6 7">UBC 951</strain>
    </source>
</reference>
<dbReference type="SMART" id="SM00326">
    <property type="entry name" value="SH3"/>
    <property type="match status" value="1"/>
</dbReference>
<dbReference type="Pfam" id="PF20842">
    <property type="entry name" value="Rax2_2"/>
    <property type="match status" value="1"/>
</dbReference>
<dbReference type="CDD" id="cd00174">
    <property type="entry name" value="SH3"/>
    <property type="match status" value="1"/>
</dbReference>
<dbReference type="Pfam" id="PF00018">
    <property type="entry name" value="SH3_1"/>
    <property type="match status" value="1"/>
</dbReference>
<feature type="region of interest" description="Disordered" evidence="3">
    <location>
        <begin position="1"/>
        <end position="21"/>
    </location>
</feature>
<dbReference type="InterPro" id="IPR036028">
    <property type="entry name" value="SH3-like_dom_sf"/>
</dbReference>
<keyword evidence="4" id="KW-0472">Membrane</keyword>
<dbReference type="Proteomes" id="UP000027361">
    <property type="component" value="Unassembled WGS sequence"/>
</dbReference>
<keyword evidence="4" id="KW-1133">Transmembrane helix</keyword>
<dbReference type="Gene3D" id="2.30.30.40">
    <property type="entry name" value="SH3 Domains"/>
    <property type="match status" value="1"/>
</dbReference>
<feature type="compositionally biased region" description="Polar residues" evidence="3">
    <location>
        <begin position="1431"/>
        <end position="1445"/>
    </location>
</feature>
<protein>
    <recommendedName>
        <fullName evidence="5">SH3 domain-containing protein</fullName>
    </recommendedName>
</protein>
<dbReference type="EMBL" id="JMSN01000016">
    <property type="protein sequence ID" value="KDN51381.1"/>
    <property type="molecule type" value="Genomic_DNA"/>
</dbReference>
<dbReference type="Pfam" id="PF12768">
    <property type="entry name" value="Rax2"/>
    <property type="match status" value="1"/>
</dbReference>
<evidence type="ECO:0000256" key="3">
    <source>
        <dbReference type="SAM" id="MobiDB-lite"/>
    </source>
</evidence>
<accession>A0A066WCD2</accession>
<feature type="domain" description="SH3" evidence="5">
    <location>
        <begin position="1470"/>
        <end position="1526"/>
    </location>
</feature>
<dbReference type="OrthoDB" id="2503993at2759"/>
<dbReference type="InterPro" id="IPR015915">
    <property type="entry name" value="Kelch-typ_b-propeller"/>
</dbReference>
<dbReference type="HOGENOM" id="CLU_005863_0_0_1"/>
<dbReference type="SUPFAM" id="SSF50044">
    <property type="entry name" value="SH3-domain"/>
    <property type="match status" value="1"/>
</dbReference>
<evidence type="ECO:0000313" key="6">
    <source>
        <dbReference type="EMBL" id="KDN51381.1"/>
    </source>
</evidence>
<dbReference type="Gene3D" id="2.120.10.80">
    <property type="entry name" value="Kelch-type beta propeller"/>
    <property type="match status" value="2"/>
</dbReference>
<dbReference type="SUPFAM" id="SSF50965">
    <property type="entry name" value="Galactose oxidase, central domain"/>
    <property type="match status" value="3"/>
</dbReference>
<dbReference type="InParanoid" id="A0A066WCD2"/>
<keyword evidence="7" id="KW-1185">Reference proteome</keyword>
<dbReference type="Pfam" id="PF20843">
    <property type="entry name" value="Rax2_3"/>
    <property type="match status" value="1"/>
</dbReference>
<dbReference type="OMA" id="NMYTPGC"/>
<dbReference type="GO" id="GO:1902929">
    <property type="term" value="C:plasma membrane of growing cell tip"/>
    <property type="evidence" value="ECO:0007669"/>
    <property type="project" value="TreeGrafter"/>
</dbReference>
<dbReference type="InterPro" id="IPR048266">
    <property type="entry name" value="Rax2-like_second"/>
</dbReference>
<dbReference type="FunCoup" id="A0A066WCD2">
    <property type="interactions" value="5"/>
</dbReference>
<dbReference type="PANTHER" id="PTHR31778:SF2">
    <property type="entry name" value="BUD SITE SELECTION PROTEIN RAX2"/>
    <property type="match status" value="1"/>
</dbReference>
<dbReference type="InterPro" id="IPR048265">
    <property type="entry name" value="Rax2-like_third"/>
</dbReference>
<dbReference type="InterPro" id="IPR011043">
    <property type="entry name" value="Gal_Oxase/kelch_b-propeller"/>
</dbReference>
<comment type="caution">
    <text evidence="6">The sequence shown here is derived from an EMBL/GenBank/DDBJ whole genome shotgun (WGS) entry which is preliminary data.</text>
</comment>
<keyword evidence="4" id="KW-0812">Transmembrane</keyword>
<feature type="region of interest" description="Disordered" evidence="3">
    <location>
        <begin position="1380"/>
        <end position="1458"/>
    </location>
</feature>
<dbReference type="InterPro" id="IPR001452">
    <property type="entry name" value="SH3_domain"/>
</dbReference>
<feature type="transmembrane region" description="Helical" evidence="4">
    <location>
        <begin position="1294"/>
        <end position="1323"/>
    </location>
</feature>
<proteinExistence type="predicted"/>
<dbReference type="PROSITE" id="PS50002">
    <property type="entry name" value="SH3"/>
    <property type="match status" value="1"/>
</dbReference>
<keyword evidence="1 2" id="KW-0728">SH3 domain</keyword>
<organism evidence="6 7">
    <name type="scientific">Tilletiaria anomala (strain ATCC 24038 / CBS 436.72 / UBC 951)</name>
    <dbReference type="NCBI Taxonomy" id="1037660"/>
    <lineage>
        <taxon>Eukaryota</taxon>
        <taxon>Fungi</taxon>
        <taxon>Dikarya</taxon>
        <taxon>Basidiomycota</taxon>
        <taxon>Ustilaginomycotina</taxon>
        <taxon>Exobasidiomycetes</taxon>
        <taxon>Georgefischeriales</taxon>
        <taxon>Tilletiariaceae</taxon>
        <taxon>Tilletiaria</taxon>
    </lineage>
</organism>
<name>A0A066WCD2_TILAU</name>
<evidence type="ECO:0000256" key="4">
    <source>
        <dbReference type="SAM" id="Phobius"/>
    </source>
</evidence>
<sequence length="1526" mass="158689">MKKGLALETTAGPSRPPRRGRRNMLAAGVATAIMLLAPKVAADSSSFPSIDFDALGLVGVVGAFSGLEIWNSSLVATPALAGQQLNPSASTLLARAHNGSLIQIGSTNSGGEIRAICQLGGAKAGVFMGGNFSEVGGVTASNVASWNPTTGKWDNIAGGIDGPIDALYCDTQHQTVVFGGAFGAPTAAANASAYLGNVALWDAAAGMWNPPDFGGLNGAVRTISPGINSSMVRFGGSFSVSFTGGQIQGVSSGVNTSASPITSGLAPLSLAQSELTGGPSSDIDGFSNPAQILCPQGSDGAGSSYLFADGGNGQLTIRTFRSIDARAFRIGNTFYQGRGTKTFNVVSIPDNTVLELIYLDPATNQNATCTTACPLAHSETIPFQDFLISNAAANNAPNGIKKMTGFQFTATDHYGDGAGLHILELLSAGSWAYAYEASNRGACSSLEVGVNGTYSQSTSTGDWYPATYSTLTGTTESYLALTDSSSTIGTDSGASVSWNVYVPITGNYSIYMQIPGCKQTSTCGQRIDVLATVMNNATNSGTPTTISQDVQDTTAVLVYDGEVQGATPSFLPSVVLSIPQNPTAPDSSSFTVVADRVNFVLRNSSFLPLTAQNSFGLFEYDLFDSAATSLQMNMSALLLNSTITPLDNFAVALRSAGVAQNSTEYVSSIASVANRTFVAGVFRAGNGDPKSLSPVNSSSSDFASIVSFTSASNGANIMRLAGGGVLGPVTGMVAVDNLIYIGGNFSSTADGQVQLMNAARYDPAEDTWASLADGLSGPVSSVSTIAKDGVLFTGHFNATGSETSTGGYAIWNTTTKAWQLQTPLVVGSISAGNGAPDAEPKSLSYFAGPISVLSTNSAPAAVTLQEPAKNSQLPVIKALNFAFDNGTGPVTNSLRRGLDHLSAFTRNLHSRQLSASQTNSPSLLPRWLQGATALVKRQDALAPPSLFSDDRNQVLATVFWQRPDGNYSQIVGGNFSTTTGINNIGIYDDESRLLTPLPGYPNSSGGTASSVSVIRSLLVVNNTLFVGGDGGMNIFDLETGAWNANIAALTATKGSASVTKLAHRPDSSIVVASGTFDSAGSLPCPSVCEWNAEEMRWIPLGTGFAGTVTDMDFASDHAGTLIVAGSLFVNGVFASLAGWSFDNATWTPYGQIGTGPDQIPGPATAVSVDDLQINSIFVAGRTTDGTKPFLVKWNGSAFQSLGDPQLLAETGVAQLTFMPINTAHSPNDVLESNRILVVSGALSMLDYGNVSSAFFDGTNWAPFLRAIDLNGQSGIVRGVTRSIETLRFPNLHRLAVGLVILISIAIGLGIVFLLVLLGLIFALTRRRSKDDLTIPLSSSDDSLGAPETKPDSLLATLNAATENVMGAGHHDAGYYSSSGYRAGGESSGSAREPVGHNRMDSVAFGTNDHSDETQTSMVYHSDGAATGRSGYYTTDSSNEQQQRNISVGAPGPLSTEYTSESGWEEMADETQGFVAHARYSFEATHPSELSVRAGQQLAILSDEDESWWLARDVNGNQGVIPATYVL</sequence>